<dbReference type="PANTHER" id="PTHR43679:SF2">
    <property type="entry name" value="OCTANOYL-[GCVH]:PROTEIN N-OCTANOYLTRANSFERASE"/>
    <property type="match status" value="1"/>
</dbReference>
<dbReference type="PROSITE" id="PS51733">
    <property type="entry name" value="BPL_LPL_CATALYTIC"/>
    <property type="match status" value="1"/>
</dbReference>
<protein>
    <recommendedName>
        <fullName evidence="1">BPL/LPL catalytic domain-containing protein</fullName>
    </recommendedName>
</protein>
<accession>A0A2T5V6I4</accession>
<dbReference type="SUPFAM" id="SSF55681">
    <property type="entry name" value="Class II aaRS and biotin synthetases"/>
    <property type="match status" value="1"/>
</dbReference>
<feature type="domain" description="BPL/LPL catalytic" evidence="1">
    <location>
        <begin position="42"/>
        <end position="229"/>
    </location>
</feature>
<dbReference type="Gene3D" id="3.30.930.10">
    <property type="entry name" value="Bira Bifunctional Protein, Domain 2"/>
    <property type="match status" value="1"/>
</dbReference>
<evidence type="ECO:0000313" key="3">
    <source>
        <dbReference type="Proteomes" id="UP000244081"/>
    </source>
</evidence>
<dbReference type="OrthoDB" id="7364083at2"/>
<proteinExistence type="predicted"/>
<organism evidence="2 3">
    <name type="scientific">Breoghania corrubedonensis</name>
    <dbReference type="NCBI Taxonomy" id="665038"/>
    <lineage>
        <taxon>Bacteria</taxon>
        <taxon>Pseudomonadati</taxon>
        <taxon>Pseudomonadota</taxon>
        <taxon>Alphaproteobacteria</taxon>
        <taxon>Hyphomicrobiales</taxon>
        <taxon>Stappiaceae</taxon>
        <taxon>Breoghania</taxon>
    </lineage>
</organism>
<dbReference type="AlphaFoldDB" id="A0A2T5V6I4"/>
<dbReference type="EMBL" id="QAYG01000007">
    <property type="protein sequence ID" value="PTW59362.1"/>
    <property type="molecule type" value="Genomic_DNA"/>
</dbReference>
<sequence length="237" mass="24692">MDHLIAEPAPATHGAVLTLFEPGEAAGRFGDIEHLAGEVAAGRRPPSVVFWRAARALTVTDAQTRLPGFAAARKRLGHDGWPIVVRKSGGGAFPVEPGTLQISLLTPRDTPGLSFDALHWRLANLIQLALVNLGVPSEIREVGRAFCPGRFDVAVGDQKIAGLSQAGSVNGAVVADASILIDEDPNDAAVAVNLFNALTGSSQRCDPAAGLALHDLTRASMEAIYGAFLAAAELPAR</sequence>
<evidence type="ECO:0000259" key="1">
    <source>
        <dbReference type="PROSITE" id="PS51733"/>
    </source>
</evidence>
<evidence type="ECO:0000313" key="2">
    <source>
        <dbReference type="EMBL" id="PTW59362.1"/>
    </source>
</evidence>
<keyword evidence="3" id="KW-1185">Reference proteome</keyword>
<dbReference type="PANTHER" id="PTHR43679">
    <property type="entry name" value="OCTANOYLTRANSFERASE LIPM-RELATED"/>
    <property type="match status" value="1"/>
</dbReference>
<name>A0A2T5V6I4_9HYPH</name>
<dbReference type="InterPro" id="IPR050664">
    <property type="entry name" value="Octanoyltrans_LipM/LipL"/>
</dbReference>
<gene>
    <name evidence="2" type="ORF">C8N35_10775</name>
</gene>
<dbReference type="InterPro" id="IPR004143">
    <property type="entry name" value="BPL_LPL_catalytic"/>
</dbReference>
<dbReference type="Proteomes" id="UP000244081">
    <property type="component" value="Unassembled WGS sequence"/>
</dbReference>
<comment type="caution">
    <text evidence="2">The sequence shown here is derived from an EMBL/GenBank/DDBJ whole genome shotgun (WGS) entry which is preliminary data.</text>
</comment>
<reference evidence="2 3" key="1">
    <citation type="submission" date="2018-04" db="EMBL/GenBank/DDBJ databases">
        <title>Genomic Encyclopedia of Archaeal and Bacterial Type Strains, Phase II (KMG-II): from individual species to whole genera.</title>
        <authorList>
            <person name="Goeker M."/>
        </authorList>
    </citation>
    <scope>NUCLEOTIDE SEQUENCE [LARGE SCALE GENOMIC DNA]</scope>
    <source>
        <strain evidence="2 3">DSM 23382</strain>
    </source>
</reference>
<dbReference type="Pfam" id="PF21948">
    <property type="entry name" value="LplA-B_cat"/>
    <property type="match status" value="1"/>
</dbReference>
<dbReference type="RefSeq" id="WP_107990899.1">
    <property type="nucleotide sequence ID" value="NZ_QAYG01000007.1"/>
</dbReference>
<dbReference type="InterPro" id="IPR045864">
    <property type="entry name" value="aa-tRNA-synth_II/BPL/LPL"/>
</dbReference>